<evidence type="ECO:0000313" key="8">
    <source>
        <dbReference type="EMBL" id="MDM7861417.1"/>
    </source>
</evidence>
<dbReference type="Gene3D" id="2.30.30.100">
    <property type="match status" value="1"/>
</dbReference>
<keyword evidence="1 6" id="KW-0436">Ligase</keyword>
<feature type="binding site" evidence="6">
    <location>
        <position position="116"/>
    </location>
    <ligand>
        <name>biotin</name>
        <dbReference type="ChEBI" id="CHEBI:57586"/>
    </ligand>
</feature>
<dbReference type="NCBIfam" id="NF008847">
    <property type="entry name" value="PRK11886.1-2"/>
    <property type="match status" value="1"/>
</dbReference>
<sequence length="320" mass="34691">MKHNTTLRANLVEVLADGQFHSGAKLAEQFGLSRTAIANNIAALQELGLDVFSVKGKGYALSKPLALLSEKAIISRLALPVQPQVSLFPVIHSTNTHLKDNIEHMSQGAIVVAEAQTAGRGRRGRQWVSPFGASLYLSMCWRFQGGYQQIGGLSLFVGDCVLKALRSLNVDGLGVKWPNDIYRHGRKLGGILVEVEGQIGSEVTCIIGIGINVDLPDVAHQIDQPFNDLSDLGIDRNHLCAALITNLHQQMPDFETNGLVNIVESWNQYDVFADREVAIISQDTTLRGMNLGINKQGALQLQTATGIRDIHGGEVSLRGA</sequence>
<gene>
    <name evidence="6 8" type="primary">birA</name>
    <name evidence="8" type="ORF">QTP81_12495</name>
</gene>
<comment type="similarity">
    <text evidence="6">Belongs to the biotin--protein ligase family.</text>
</comment>
<dbReference type="RefSeq" id="WP_289365908.1">
    <property type="nucleotide sequence ID" value="NZ_JAUCBP010000010.1"/>
</dbReference>
<dbReference type="InterPro" id="IPR030855">
    <property type="entry name" value="Bifunct_BirA"/>
</dbReference>
<comment type="function">
    <text evidence="6">Acts both as a biotin--[acetyl-CoA-carboxylase] ligase and a biotin-operon repressor. In the presence of ATP, BirA activates biotin to form the BirA-biotinyl-5'-adenylate (BirA-bio-5'-AMP or holoBirA) complex. HoloBirA can either transfer the biotinyl moiety to the biotin carboxyl carrier protein (BCCP) subunit of acetyl-CoA carboxylase, or bind to the biotin operator site and inhibit transcription of the operon.</text>
</comment>
<proteinExistence type="inferred from homology"/>
<dbReference type="GO" id="GO:0004077">
    <property type="term" value="F:biotin--[biotin carboxyl-carrier protein] ligase activity"/>
    <property type="evidence" value="ECO:0007669"/>
    <property type="project" value="UniProtKB-EC"/>
</dbReference>
<dbReference type="PANTHER" id="PTHR12835:SF5">
    <property type="entry name" value="BIOTIN--PROTEIN LIGASE"/>
    <property type="match status" value="1"/>
</dbReference>
<dbReference type="Gene3D" id="1.10.10.10">
    <property type="entry name" value="Winged helix-like DNA-binding domain superfamily/Winged helix DNA-binding domain"/>
    <property type="match status" value="1"/>
</dbReference>
<dbReference type="InterPro" id="IPR003142">
    <property type="entry name" value="BPL_C"/>
</dbReference>
<dbReference type="CDD" id="cd16442">
    <property type="entry name" value="BPL"/>
    <property type="match status" value="1"/>
</dbReference>
<accession>A0ABT7SZ02</accession>
<organism evidence="8 9">
    <name type="scientific">Alteromonas arenosi</name>
    <dbReference type="NCBI Taxonomy" id="3055817"/>
    <lineage>
        <taxon>Bacteria</taxon>
        <taxon>Pseudomonadati</taxon>
        <taxon>Pseudomonadota</taxon>
        <taxon>Gammaproteobacteria</taxon>
        <taxon>Alteromonadales</taxon>
        <taxon>Alteromonadaceae</taxon>
        <taxon>Alteromonas/Salinimonas group</taxon>
        <taxon>Alteromonas</taxon>
    </lineage>
</organism>
<dbReference type="SUPFAM" id="SSF46785">
    <property type="entry name" value="Winged helix' DNA-binding domain"/>
    <property type="match status" value="1"/>
</dbReference>
<evidence type="ECO:0000259" key="7">
    <source>
        <dbReference type="PROSITE" id="PS51733"/>
    </source>
</evidence>
<feature type="binding site" evidence="6">
    <location>
        <begin position="120"/>
        <end position="122"/>
    </location>
    <ligand>
        <name>biotin</name>
        <dbReference type="ChEBI" id="CHEBI:57586"/>
    </ligand>
</feature>
<evidence type="ECO:0000256" key="3">
    <source>
        <dbReference type="ARBA" id="ARBA00022840"/>
    </source>
</evidence>
<dbReference type="SUPFAM" id="SSF55681">
    <property type="entry name" value="Class II aaRS and biotin synthetases"/>
    <property type="match status" value="1"/>
</dbReference>
<keyword evidence="9" id="KW-1185">Reference proteome</keyword>
<feature type="domain" description="BPL/LPL catalytic" evidence="7">
    <location>
        <begin position="68"/>
        <end position="255"/>
    </location>
</feature>
<feature type="binding site" evidence="6">
    <location>
        <position position="187"/>
    </location>
    <ligand>
        <name>biotin</name>
        <dbReference type="ChEBI" id="CHEBI:57586"/>
    </ligand>
</feature>
<dbReference type="InterPro" id="IPR013196">
    <property type="entry name" value="HTH_11"/>
</dbReference>
<comment type="caution">
    <text evidence="8">The sequence shown here is derived from an EMBL/GenBank/DDBJ whole genome shotgun (WGS) entry which is preliminary data.</text>
</comment>
<dbReference type="HAMAP" id="MF_00978">
    <property type="entry name" value="Bifunct_BirA"/>
    <property type="match status" value="1"/>
</dbReference>
<dbReference type="SUPFAM" id="SSF50037">
    <property type="entry name" value="C-terminal domain of transcriptional repressors"/>
    <property type="match status" value="1"/>
</dbReference>
<dbReference type="InterPro" id="IPR045864">
    <property type="entry name" value="aa-tRNA-synth_II/BPL/LPL"/>
</dbReference>
<dbReference type="EMBL" id="JAUCBP010000010">
    <property type="protein sequence ID" value="MDM7861417.1"/>
    <property type="molecule type" value="Genomic_DNA"/>
</dbReference>
<dbReference type="InterPro" id="IPR004143">
    <property type="entry name" value="BPL_LPL_catalytic"/>
</dbReference>
<protein>
    <recommendedName>
        <fullName evidence="6">Bifunctional ligase/repressor BirA</fullName>
    </recommendedName>
    <alternativeName>
        <fullName evidence="6">Biotin operon repressor</fullName>
    </alternativeName>
    <alternativeName>
        <fullName evidence="6">Biotin--[acetyl-CoA-carboxylase] ligase</fullName>
        <ecNumber evidence="6">6.3.4.15</ecNumber>
    </alternativeName>
    <alternativeName>
        <fullName evidence="6">Biotin--protein ligase</fullName>
    </alternativeName>
    <alternativeName>
        <fullName evidence="6">Biotin-[acetyl-CoA carboxylase] synthetase</fullName>
    </alternativeName>
</protein>
<evidence type="ECO:0000256" key="5">
    <source>
        <dbReference type="ARBA" id="ARBA00047846"/>
    </source>
</evidence>
<dbReference type="InterPro" id="IPR036388">
    <property type="entry name" value="WH-like_DNA-bd_sf"/>
</dbReference>
<evidence type="ECO:0000256" key="2">
    <source>
        <dbReference type="ARBA" id="ARBA00022741"/>
    </source>
</evidence>
<keyword evidence="3 6" id="KW-0067">ATP-binding</keyword>
<evidence type="ECO:0000256" key="6">
    <source>
        <dbReference type="HAMAP-Rule" id="MF_00978"/>
    </source>
</evidence>
<keyword evidence="6" id="KW-0805">Transcription regulation</keyword>
<dbReference type="PROSITE" id="PS51733">
    <property type="entry name" value="BPL_LPL_CATALYTIC"/>
    <property type="match status" value="1"/>
</dbReference>
<keyword evidence="2 6" id="KW-0547">Nucleotide-binding</keyword>
<keyword evidence="6" id="KW-0804">Transcription</keyword>
<feature type="binding site" evidence="6">
    <location>
        <begin position="93"/>
        <end position="95"/>
    </location>
    <ligand>
        <name>biotin</name>
        <dbReference type="ChEBI" id="CHEBI:57586"/>
    </ligand>
</feature>
<dbReference type="Gene3D" id="3.30.930.10">
    <property type="entry name" value="Bira Bifunctional Protein, Domain 2"/>
    <property type="match status" value="1"/>
</dbReference>
<evidence type="ECO:0000313" key="9">
    <source>
        <dbReference type="Proteomes" id="UP001234343"/>
    </source>
</evidence>
<dbReference type="Proteomes" id="UP001234343">
    <property type="component" value="Unassembled WGS sequence"/>
</dbReference>
<evidence type="ECO:0000256" key="4">
    <source>
        <dbReference type="ARBA" id="ARBA00023267"/>
    </source>
</evidence>
<feature type="DNA-binding region" description="H-T-H motif" evidence="6">
    <location>
        <begin position="23"/>
        <end position="42"/>
    </location>
</feature>
<dbReference type="PANTHER" id="PTHR12835">
    <property type="entry name" value="BIOTIN PROTEIN LIGASE"/>
    <property type="match status" value="1"/>
</dbReference>
<dbReference type="Pfam" id="PF08279">
    <property type="entry name" value="HTH_11"/>
    <property type="match status" value="1"/>
</dbReference>
<dbReference type="NCBIfam" id="TIGR00121">
    <property type="entry name" value="birA_ligase"/>
    <property type="match status" value="1"/>
</dbReference>
<keyword evidence="6" id="KW-0238">DNA-binding</keyword>
<evidence type="ECO:0000256" key="1">
    <source>
        <dbReference type="ARBA" id="ARBA00022598"/>
    </source>
</evidence>
<keyword evidence="4 6" id="KW-0092">Biotin</keyword>
<dbReference type="InterPro" id="IPR004408">
    <property type="entry name" value="Biotin_CoA_COase_ligase"/>
</dbReference>
<comment type="catalytic activity">
    <reaction evidence="5 6">
        <text>biotin + L-lysyl-[protein] + ATP = N(6)-biotinyl-L-lysyl-[protein] + AMP + diphosphate + H(+)</text>
        <dbReference type="Rhea" id="RHEA:11756"/>
        <dbReference type="Rhea" id="RHEA-COMP:9752"/>
        <dbReference type="Rhea" id="RHEA-COMP:10505"/>
        <dbReference type="ChEBI" id="CHEBI:15378"/>
        <dbReference type="ChEBI" id="CHEBI:29969"/>
        <dbReference type="ChEBI" id="CHEBI:30616"/>
        <dbReference type="ChEBI" id="CHEBI:33019"/>
        <dbReference type="ChEBI" id="CHEBI:57586"/>
        <dbReference type="ChEBI" id="CHEBI:83144"/>
        <dbReference type="ChEBI" id="CHEBI:456215"/>
        <dbReference type="EC" id="6.3.4.15"/>
    </reaction>
</comment>
<dbReference type="EC" id="6.3.4.15" evidence="6"/>
<dbReference type="InterPro" id="IPR036390">
    <property type="entry name" value="WH_DNA-bd_sf"/>
</dbReference>
<keyword evidence="6" id="KW-0678">Repressor</keyword>
<dbReference type="Pfam" id="PF02237">
    <property type="entry name" value="BPL_C"/>
    <property type="match status" value="1"/>
</dbReference>
<reference evidence="8 9" key="1">
    <citation type="submission" date="2023-06" db="EMBL/GenBank/DDBJ databases">
        <title>Alteromonas sp. ASW11-36 isolated from intertidal sand.</title>
        <authorList>
            <person name="Li Y."/>
        </authorList>
    </citation>
    <scope>NUCLEOTIDE SEQUENCE [LARGE SCALE GENOMIC DNA]</scope>
    <source>
        <strain evidence="8 9">ASW11-36</strain>
    </source>
</reference>
<dbReference type="InterPro" id="IPR008988">
    <property type="entry name" value="Transcriptional_repressor_C"/>
</dbReference>
<dbReference type="Pfam" id="PF03099">
    <property type="entry name" value="BPL_LplA_LipB"/>
    <property type="match status" value="1"/>
</dbReference>
<name>A0ABT7SZ02_9ALTE</name>